<feature type="region of interest" description="Disordered" evidence="1">
    <location>
        <begin position="291"/>
        <end position="337"/>
    </location>
</feature>
<feature type="region of interest" description="Disordered" evidence="1">
    <location>
        <begin position="225"/>
        <end position="247"/>
    </location>
</feature>
<keyword evidence="2" id="KW-0812">Transmembrane</keyword>
<feature type="compositionally biased region" description="Basic residues" evidence="1">
    <location>
        <begin position="36"/>
        <end position="45"/>
    </location>
</feature>
<feature type="compositionally biased region" description="Basic and acidic residues" evidence="1">
    <location>
        <begin position="291"/>
        <end position="303"/>
    </location>
</feature>
<evidence type="ECO:0000313" key="3">
    <source>
        <dbReference type="EMBL" id="CAD9667598.1"/>
    </source>
</evidence>
<protein>
    <submittedName>
        <fullName evidence="3">Uncharacterized protein</fullName>
    </submittedName>
</protein>
<feature type="compositionally biased region" description="Acidic residues" evidence="1">
    <location>
        <begin position="320"/>
        <end position="337"/>
    </location>
</feature>
<dbReference type="AlphaFoldDB" id="A0A7S2W5N7"/>
<feature type="region of interest" description="Disordered" evidence="1">
    <location>
        <begin position="21"/>
        <end position="45"/>
    </location>
</feature>
<evidence type="ECO:0000256" key="1">
    <source>
        <dbReference type="SAM" id="MobiDB-lite"/>
    </source>
</evidence>
<accession>A0A7S2W5N7</accession>
<evidence type="ECO:0000256" key="2">
    <source>
        <dbReference type="SAM" id="Phobius"/>
    </source>
</evidence>
<keyword evidence="2" id="KW-0472">Membrane</keyword>
<feature type="compositionally biased region" description="Basic and acidic residues" evidence="1">
    <location>
        <begin position="225"/>
        <end position="243"/>
    </location>
</feature>
<organism evidence="3">
    <name type="scientific">Rhizochromulina marina</name>
    <dbReference type="NCBI Taxonomy" id="1034831"/>
    <lineage>
        <taxon>Eukaryota</taxon>
        <taxon>Sar</taxon>
        <taxon>Stramenopiles</taxon>
        <taxon>Ochrophyta</taxon>
        <taxon>Dictyochophyceae</taxon>
        <taxon>Rhizochromulinales</taxon>
        <taxon>Rhizochromulina</taxon>
    </lineage>
</organism>
<dbReference type="EMBL" id="HBHJ01005014">
    <property type="protein sequence ID" value="CAD9667598.1"/>
    <property type="molecule type" value="Transcribed_RNA"/>
</dbReference>
<feature type="transmembrane region" description="Helical" evidence="2">
    <location>
        <begin position="143"/>
        <end position="165"/>
    </location>
</feature>
<keyword evidence="2" id="KW-1133">Transmembrane helix</keyword>
<proteinExistence type="predicted"/>
<name>A0A7S2W5N7_9STRA</name>
<reference evidence="3" key="1">
    <citation type="submission" date="2021-01" db="EMBL/GenBank/DDBJ databases">
        <authorList>
            <person name="Corre E."/>
            <person name="Pelletier E."/>
            <person name="Niang G."/>
            <person name="Scheremetjew M."/>
            <person name="Finn R."/>
            <person name="Kale V."/>
            <person name="Holt S."/>
            <person name="Cochrane G."/>
            <person name="Meng A."/>
            <person name="Brown T."/>
            <person name="Cohen L."/>
        </authorList>
    </citation>
    <scope>NUCLEOTIDE SEQUENCE</scope>
    <source>
        <strain evidence="3">CCMP1243</strain>
    </source>
</reference>
<gene>
    <name evidence="3" type="ORF">RMAR1173_LOCUS3272</name>
</gene>
<sequence>MFCACHQFSSARPMQIEIRQHEASTGSRPPLAPTVRARRKSRAPRPTHTKFERWLVIVVNSNALVQFVADLVLEVMHIIPRRINHLSLTFLNAFIAFKTLSAVHKGKFQFLHEDVQFLFLMEICLITGDVYYMIKDDFPKTFIYIRAAFIFFSLFNWVSCVYFMWRYNLWHLTYQGGHDHHIHPMAALRSLGSFFHHRDDLHHDSHITPMAALRSLGSFFHHHRDDGGDQSHPPCTEDGHDGKAGQPVRDVELPAYLGLDVPGKAETNEAKEGAGPHEHSDMDVVLEEKELTATGHGRERSMSERSLCLRPDFGAQSDSDVGDSDTDAEDAGEEASS</sequence>